<reference evidence="3 4" key="1">
    <citation type="journal article" date="2010" name="Cell">
        <title>The genome of Naegleria gruberi illuminates early eukaryotic versatility.</title>
        <authorList>
            <person name="Fritz-Laylin L.K."/>
            <person name="Prochnik S.E."/>
            <person name="Ginger M.L."/>
            <person name="Dacks J.B."/>
            <person name="Carpenter M.L."/>
            <person name="Field M.C."/>
            <person name="Kuo A."/>
            <person name="Paredez A."/>
            <person name="Chapman J."/>
            <person name="Pham J."/>
            <person name="Shu S."/>
            <person name="Neupane R."/>
            <person name="Cipriano M."/>
            <person name="Mancuso J."/>
            <person name="Tu H."/>
            <person name="Salamov A."/>
            <person name="Lindquist E."/>
            <person name="Shapiro H."/>
            <person name="Lucas S."/>
            <person name="Grigoriev I.V."/>
            <person name="Cande W.Z."/>
            <person name="Fulton C."/>
            <person name="Rokhsar D.S."/>
            <person name="Dawson S.C."/>
        </authorList>
    </citation>
    <scope>NUCLEOTIDE SEQUENCE [LARGE SCALE GENOMIC DNA]</scope>
    <source>
        <strain evidence="3 4">NEG-M</strain>
    </source>
</reference>
<feature type="coiled-coil region" evidence="1">
    <location>
        <begin position="516"/>
        <end position="574"/>
    </location>
</feature>
<proteinExistence type="predicted"/>
<sequence length="586" mass="66708">MSEDINNSCLDDTNKANKSGFFVRKYRFLDNSSTNSPPHQQRLSTSFNDSLLSTNEKSLVALSIESSISECIPKSEENSSESESSSTMEPQSTTSPQQQPTPPRKTEIPKLKGFPASVFKPSPANHQPHHHFNSARVQSASSRSSYASKANSNPSTYFSSLGTARNNTESKASTTTAPYPNNTSKQSDRSLESSLSSTTFQFHSGKNQSPPKKPQSATTSGRKSFNTVQVSWKDARQTLRNSFSASYNTPRSTKKYNSFISEEPQDCTYDSFMSTPKQATTICGSDCDSSTNSIVTASPIPNIPSYDDVVNHIELENDLQSVESYQTGTTLKEGVYWDQSDLLLRTGIMVREPQMSPNSEYLLNSTYMKLKMTSPRVYEALVKQIEIEGPTERLPNSPIVKEVEKFFYQKEQPKKQLVYPLLPPVQATIPATPSFEKPGGKERRESKMRLRVEKELLRSQQMNEFRNKQRMLYKEDLEISREQEIAQNEMFKKQKLRDLKKKMSGSPFLIDMEAHAKKTEKEIKRAAKIKEKLRVMENKKKEDLRKCELIERIIEKTKEDIHTTRRNLIEHEREMKVIMSSTRLNK</sequence>
<evidence type="ECO:0000313" key="4">
    <source>
        <dbReference type="Proteomes" id="UP000006671"/>
    </source>
</evidence>
<dbReference type="AlphaFoldDB" id="D2VA94"/>
<evidence type="ECO:0000256" key="2">
    <source>
        <dbReference type="SAM" id="MobiDB-lite"/>
    </source>
</evidence>
<accession>D2VA94</accession>
<feature type="region of interest" description="Disordered" evidence="2">
    <location>
        <begin position="70"/>
        <end position="227"/>
    </location>
</feature>
<dbReference type="EMBL" id="GG738859">
    <property type="protein sequence ID" value="EFC46268.1"/>
    <property type="molecule type" value="Genomic_DNA"/>
</dbReference>
<feature type="compositionally biased region" description="Low complexity" evidence="2">
    <location>
        <begin position="81"/>
        <end position="98"/>
    </location>
</feature>
<feature type="compositionally biased region" description="Polar residues" evidence="2">
    <location>
        <begin position="154"/>
        <end position="183"/>
    </location>
</feature>
<organism evidence="4">
    <name type="scientific">Naegleria gruberi</name>
    <name type="common">Amoeba</name>
    <dbReference type="NCBI Taxonomy" id="5762"/>
    <lineage>
        <taxon>Eukaryota</taxon>
        <taxon>Discoba</taxon>
        <taxon>Heterolobosea</taxon>
        <taxon>Tetramitia</taxon>
        <taxon>Eutetramitia</taxon>
        <taxon>Vahlkampfiidae</taxon>
        <taxon>Naegleria</taxon>
    </lineage>
</organism>
<dbReference type="VEuPathDB" id="AmoebaDB:NAEGRDRAFT_79191"/>
<dbReference type="GeneID" id="8859507"/>
<evidence type="ECO:0000256" key="1">
    <source>
        <dbReference type="SAM" id="Coils"/>
    </source>
</evidence>
<dbReference type="RefSeq" id="XP_002679012.1">
    <property type="nucleotide sequence ID" value="XM_002678966.1"/>
</dbReference>
<evidence type="ECO:0000313" key="3">
    <source>
        <dbReference type="EMBL" id="EFC46268.1"/>
    </source>
</evidence>
<protein>
    <submittedName>
        <fullName evidence="3">Uncharacterized protein</fullName>
    </submittedName>
</protein>
<feature type="compositionally biased region" description="Polar residues" evidence="2">
    <location>
        <begin position="198"/>
        <end position="227"/>
    </location>
</feature>
<feature type="compositionally biased region" description="Low complexity" evidence="2">
    <location>
        <begin position="134"/>
        <end position="153"/>
    </location>
</feature>
<dbReference type="KEGG" id="ngr:NAEGRDRAFT_79191"/>
<keyword evidence="1" id="KW-0175">Coiled coil</keyword>
<keyword evidence="4" id="KW-1185">Reference proteome</keyword>
<dbReference type="InParanoid" id="D2VA94"/>
<dbReference type="Proteomes" id="UP000006671">
    <property type="component" value="Unassembled WGS sequence"/>
</dbReference>
<name>D2VA94_NAEGR</name>
<gene>
    <name evidence="3" type="ORF">NAEGRDRAFT_79191</name>
</gene>
<dbReference type="OrthoDB" id="10459465at2759"/>